<dbReference type="STRING" id="65393.PCC7424_0127"/>
<feature type="transmembrane region" description="Helical" evidence="1">
    <location>
        <begin position="6"/>
        <end position="25"/>
    </location>
</feature>
<evidence type="ECO:0000313" key="2">
    <source>
        <dbReference type="EMBL" id="ACK68597.1"/>
    </source>
</evidence>
<keyword evidence="1" id="KW-0472">Membrane</keyword>
<keyword evidence="1" id="KW-1133">Transmembrane helix</keyword>
<dbReference type="EMBL" id="CP001291">
    <property type="protein sequence ID" value="ACK68597.1"/>
    <property type="molecule type" value="Genomic_DNA"/>
</dbReference>
<dbReference type="HOGENOM" id="CLU_2664981_0_0_3"/>
<accession>B7K9B4</accession>
<evidence type="ECO:0000313" key="3">
    <source>
        <dbReference type="Proteomes" id="UP000002384"/>
    </source>
</evidence>
<gene>
    <name evidence="2" type="ordered locus">PCC7424_0127</name>
</gene>
<dbReference type="KEGG" id="cyc:PCC7424_0127"/>
<evidence type="ECO:0000256" key="1">
    <source>
        <dbReference type="SAM" id="Phobius"/>
    </source>
</evidence>
<keyword evidence="1" id="KW-0812">Transmembrane</keyword>
<sequence>MLEPIVVGVLVASVVPLICFVCVLWSDVKILKKDFNSDKQQSKLAFIRTGEKIDRMERCLVKNLGYDPGTDSGFF</sequence>
<dbReference type="Proteomes" id="UP000002384">
    <property type="component" value="Chromosome"/>
</dbReference>
<dbReference type="AlphaFoldDB" id="B7K9B4"/>
<organism evidence="2 3">
    <name type="scientific">Gloeothece citriformis (strain PCC 7424)</name>
    <name type="common">Cyanothece sp. (strain PCC 7424)</name>
    <dbReference type="NCBI Taxonomy" id="65393"/>
    <lineage>
        <taxon>Bacteria</taxon>
        <taxon>Bacillati</taxon>
        <taxon>Cyanobacteriota</taxon>
        <taxon>Cyanophyceae</taxon>
        <taxon>Oscillatoriophycideae</taxon>
        <taxon>Chroococcales</taxon>
        <taxon>Aphanothecaceae</taxon>
        <taxon>Gloeothece</taxon>
        <taxon>Gloeothece citriformis</taxon>
    </lineage>
</organism>
<reference evidence="3" key="1">
    <citation type="journal article" date="2011" name="MBio">
        <title>Novel metabolic attributes of the genus Cyanothece, comprising a group of unicellular nitrogen-fixing Cyanobacteria.</title>
        <authorList>
            <person name="Bandyopadhyay A."/>
            <person name="Elvitigala T."/>
            <person name="Welsh E."/>
            <person name="Stockel J."/>
            <person name="Liberton M."/>
            <person name="Min H."/>
            <person name="Sherman L.A."/>
            <person name="Pakrasi H.B."/>
        </authorList>
    </citation>
    <scope>NUCLEOTIDE SEQUENCE [LARGE SCALE GENOMIC DNA]</scope>
    <source>
        <strain evidence="3">PCC 7424</strain>
    </source>
</reference>
<keyword evidence="3" id="KW-1185">Reference proteome</keyword>
<name>B7K9B4_GLOC7</name>
<protein>
    <submittedName>
        <fullName evidence="2">Uncharacterized protein</fullName>
    </submittedName>
</protein>
<dbReference type="RefSeq" id="WP_012597547.1">
    <property type="nucleotide sequence ID" value="NC_011729.1"/>
</dbReference>
<proteinExistence type="predicted"/>